<dbReference type="InterPro" id="IPR036439">
    <property type="entry name" value="Dockerin_dom_sf"/>
</dbReference>
<comment type="catalytic activity">
    <reaction evidence="1">
        <text>Eliminative cleavage of (1-&gt;4)-alpha-D-galacturonan to give oligosaccharides with 4-deoxy-alpha-D-galact-4-enuronosyl groups at their non-reducing ends.</text>
        <dbReference type="EC" id="4.2.2.2"/>
    </reaction>
</comment>
<comment type="similarity">
    <text evidence="2">Belongs to the polysaccharide lyase 1 family.</text>
</comment>
<evidence type="ECO:0000256" key="7">
    <source>
        <dbReference type="ARBA" id="ARBA00023180"/>
    </source>
</evidence>
<evidence type="ECO:0000256" key="4">
    <source>
        <dbReference type="ARBA" id="ARBA00016512"/>
    </source>
</evidence>
<dbReference type="InterPro" id="IPR005084">
    <property type="entry name" value="CBM6"/>
</dbReference>
<feature type="domain" description="Dockerin" evidence="15">
    <location>
        <begin position="785"/>
        <end position="853"/>
    </location>
</feature>
<accession>A0A1H6K0I5</accession>
<evidence type="ECO:0000259" key="15">
    <source>
        <dbReference type="PROSITE" id="PS51766"/>
    </source>
</evidence>
<dbReference type="CDD" id="cd14256">
    <property type="entry name" value="Dockerin_I"/>
    <property type="match status" value="1"/>
</dbReference>
<dbReference type="GO" id="GO:0046872">
    <property type="term" value="F:metal ion binding"/>
    <property type="evidence" value="ECO:0007669"/>
    <property type="project" value="UniProtKB-KW"/>
</dbReference>
<dbReference type="Pfam" id="PF00404">
    <property type="entry name" value="Dockerin_1"/>
    <property type="match status" value="1"/>
</dbReference>
<feature type="chain" id="PRO_5010271095" description="Probable pectate lyase C" evidence="13">
    <location>
        <begin position="27"/>
        <end position="853"/>
    </location>
</feature>
<evidence type="ECO:0000256" key="1">
    <source>
        <dbReference type="ARBA" id="ARBA00000695"/>
    </source>
</evidence>
<evidence type="ECO:0000256" key="12">
    <source>
        <dbReference type="ARBA" id="ARBA00025679"/>
    </source>
</evidence>
<sequence length="853" mass="92133">MNRKLKRLTALLMGVVTVFGSSSAFAPKQSGSIMKASAAGKILAFPGAVGGGKYATGGRGGEVYHVTNLNDSGEGSFRDAVSKSGRIVVFDVSGTIELQGNILCSSNVTVAGQTAPGGSGITLKNYKMGMSGDNIISRYISSRPGPYASTSSGNDAWGGAKGSNSIIDHCSMGWTTDEQWGLYSNNTNYTVQYSVLGPADSWGGHKKGLHGFGIMLGKGDLTFDHNLIIHNVSRNFRGKVPDQYTADFTNNIIYDWGYQTTYGTIGHLNYVNNTLKAGNSTTGGYHYMYVDSTTKPENFKVYCAGNRLINKDGSFHSVTNDNWSGVTVKDGIGITKNNLYSSTAFPINSDGENLSTAMTCESAAASYDHVISFAGNGISPDKRTAIDKQCAEETKNGTGQCSGTAAYDSSEANLSKYNIKCGVTYSYPSAVTKKEITDADNDGMDDSWELARGLDPTDPDDYADDYCGQGYMNIEYYINDLTVNSFPEGVVKLSPTDGNYTSVQTVSAFEEIEADSFSDKKGIIVEEYSGRSNNLALVSDGDWVKYSRINFGSGANSFSGWMGGYPSKIELYLDSMDGTPAAVIDYSGTKSLNDYHTFETNIKTITGTHDLYMVFKGESEYLVNLCSFKFGKDKLPLSGKLFKSVEVTEQANPDSWKIASDAAVGSLIFGDRDFKISELQSNLEGAEILLTSCDAKGTTGDAAYFTAGSDMSLYVGLDSRVENVPQWLGDYSLMRTLCKSDNDVTFMMYKKEVKAGEKVTLGSNGQTYKCVNYIVMGVPVVNIAPVYSVGDINNDGYIGISDLVTLQNHLHGKMLLIQEQFEYADINGDGDIDVFDSVDLRKLIISGMKIILD</sequence>
<dbReference type="EC" id="4.2.2.2" evidence="3"/>
<dbReference type="InterPro" id="IPR016134">
    <property type="entry name" value="Dockerin_dom"/>
</dbReference>
<dbReference type="EMBL" id="FNWV01000007">
    <property type="protein sequence ID" value="SEH68316.1"/>
    <property type="molecule type" value="Genomic_DNA"/>
</dbReference>
<keyword evidence="10" id="KW-0961">Cell wall biogenesis/degradation</keyword>
<keyword evidence="8" id="KW-0456">Lyase</keyword>
<keyword evidence="11" id="KW-0624">Polysaccharide degradation</keyword>
<evidence type="ECO:0000259" key="14">
    <source>
        <dbReference type="PROSITE" id="PS51175"/>
    </source>
</evidence>
<evidence type="ECO:0000256" key="2">
    <source>
        <dbReference type="ARBA" id="ARBA00010980"/>
    </source>
</evidence>
<dbReference type="SUPFAM" id="SSF63446">
    <property type="entry name" value="Type I dockerin domain"/>
    <property type="match status" value="1"/>
</dbReference>
<dbReference type="PROSITE" id="PS51766">
    <property type="entry name" value="DOCKERIN"/>
    <property type="match status" value="1"/>
</dbReference>
<evidence type="ECO:0000256" key="5">
    <source>
        <dbReference type="ARBA" id="ARBA00022723"/>
    </source>
</evidence>
<dbReference type="SUPFAM" id="SSF49785">
    <property type="entry name" value="Galactose-binding domain-like"/>
    <property type="match status" value="1"/>
</dbReference>
<dbReference type="AlphaFoldDB" id="A0A1H6K0I5"/>
<name>A0A1H6K0I5_RUMFL</name>
<keyword evidence="9" id="KW-0119">Carbohydrate metabolism</keyword>
<dbReference type="InterPro" id="IPR011050">
    <property type="entry name" value="Pectin_lyase_fold/virulence"/>
</dbReference>
<dbReference type="PANTHER" id="PTHR42970">
    <property type="entry name" value="PECTATE LYASE C-RELATED"/>
    <property type="match status" value="1"/>
</dbReference>
<evidence type="ECO:0000256" key="8">
    <source>
        <dbReference type="ARBA" id="ARBA00023239"/>
    </source>
</evidence>
<keyword evidence="5" id="KW-0479">Metal-binding</keyword>
<dbReference type="PROSITE" id="PS51175">
    <property type="entry name" value="CBM6"/>
    <property type="match status" value="1"/>
</dbReference>
<dbReference type="InterPro" id="IPR002105">
    <property type="entry name" value="Dockerin_1_rpt"/>
</dbReference>
<comment type="function">
    <text evidence="12">Pectinolytic enzyme consist of four classes of enzymes: pectin lyase, polygalacturonase, pectin methylesterase and rhamnogalacturonase. Among pectinolytic enzymes, pectin lyase is the most important in depolymerization of pectin, since it cleaves internal glycosidic bonds of highly methylated pectins. Favors pectate, the anion, over pectin, the methyl ester.</text>
</comment>
<dbReference type="InterPro" id="IPR052063">
    <property type="entry name" value="Polysaccharide_Lyase_1"/>
</dbReference>
<dbReference type="RefSeq" id="WP_074717136.1">
    <property type="nucleotide sequence ID" value="NZ_FNWV01000007.1"/>
</dbReference>
<protein>
    <recommendedName>
        <fullName evidence="4">Probable pectate lyase C</fullName>
        <ecNumber evidence="3">4.2.2.2</ecNumber>
    </recommendedName>
</protein>
<feature type="domain" description="CBM6" evidence="14">
    <location>
        <begin position="510"/>
        <end position="631"/>
    </location>
</feature>
<reference evidence="16 17" key="1">
    <citation type="submission" date="2016-10" db="EMBL/GenBank/DDBJ databases">
        <authorList>
            <person name="de Groot N.N."/>
        </authorList>
    </citation>
    <scope>NUCLEOTIDE SEQUENCE [LARGE SCALE GENOMIC DNA]</scope>
    <source>
        <strain evidence="16 17">YAD2003</strain>
    </source>
</reference>
<evidence type="ECO:0000256" key="11">
    <source>
        <dbReference type="ARBA" id="ARBA00023326"/>
    </source>
</evidence>
<keyword evidence="7" id="KW-0325">Glycoprotein</keyword>
<evidence type="ECO:0000256" key="9">
    <source>
        <dbReference type="ARBA" id="ARBA00023277"/>
    </source>
</evidence>
<gene>
    <name evidence="16" type="ORF">SAMN02910265_02100</name>
</gene>
<dbReference type="InterPro" id="IPR012334">
    <property type="entry name" value="Pectin_lyas_fold"/>
</dbReference>
<proteinExistence type="inferred from homology"/>
<dbReference type="Pfam" id="PF03422">
    <property type="entry name" value="CBM_6"/>
    <property type="match status" value="1"/>
</dbReference>
<dbReference type="GO" id="GO:0030570">
    <property type="term" value="F:pectate lyase activity"/>
    <property type="evidence" value="ECO:0007669"/>
    <property type="project" value="UniProtKB-EC"/>
</dbReference>
<keyword evidence="6 13" id="KW-0732">Signal</keyword>
<evidence type="ECO:0000256" key="3">
    <source>
        <dbReference type="ARBA" id="ARBA00012272"/>
    </source>
</evidence>
<evidence type="ECO:0000313" key="16">
    <source>
        <dbReference type="EMBL" id="SEH68316.1"/>
    </source>
</evidence>
<dbReference type="Gene3D" id="2.60.120.260">
    <property type="entry name" value="Galactose-binding domain-like"/>
    <property type="match status" value="1"/>
</dbReference>
<evidence type="ECO:0000313" key="17">
    <source>
        <dbReference type="Proteomes" id="UP000183190"/>
    </source>
</evidence>
<evidence type="ECO:0000256" key="13">
    <source>
        <dbReference type="SAM" id="SignalP"/>
    </source>
</evidence>
<dbReference type="SUPFAM" id="SSF51126">
    <property type="entry name" value="Pectin lyase-like"/>
    <property type="match status" value="1"/>
</dbReference>
<dbReference type="InterPro" id="IPR018247">
    <property type="entry name" value="EF_Hand_1_Ca_BS"/>
</dbReference>
<dbReference type="InterPro" id="IPR008979">
    <property type="entry name" value="Galactose-bd-like_sf"/>
</dbReference>
<dbReference type="GO" id="GO:0030246">
    <property type="term" value="F:carbohydrate binding"/>
    <property type="evidence" value="ECO:0007669"/>
    <property type="project" value="InterPro"/>
</dbReference>
<dbReference type="GO" id="GO:0004553">
    <property type="term" value="F:hydrolase activity, hydrolyzing O-glycosyl compounds"/>
    <property type="evidence" value="ECO:0007669"/>
    <property type="project" value="InterPro"/>
</dbReference>
<dbReference type="PANTHER" id="PTHR42970:SF1">
    <property type="entry name" value="PECTATE LYASE C-RELATED"/>
    <property type="match status" value="1"/>
</dbReference>
<dbReference type="OrthoDB" id="9804686at2"/>
<dbReference type="Gene3D" id="1.10.1330.10">
    <property type="entry name" value="Dockerin domain"/>
    <property type="match status" value="1"/>
</dbReference>
<dbReference type="CDD" id="cd04084">
    <property type="entry name" value="CBM6_xylanase-like"/>
    <property type="match status" value="1"/>
</dbReference>
<dbReference type="GO" id="GO:0071555">
    <property type="term" value="P:cell wall organization"/>
    <property type="evidence" value="ECO:0007669"/>
    <property type="project" value="UniProtKB-KW"/>
</dbReference>
<dbReference type="SMART" id="SM00606">
    <property type="entry name" value="CBD_IV"/>
    <property type="match status" value="1"/>
</dbReference>
<evidence type="ECO:0000256" key="6">
    <source>
        <dbReference type="ARBA" id="ARBA00022729"/>
    </source>
</evidence>
<dbReference type="InterPro" id="IPR006584">
    <property type="entry name" value="Cellulose-bd_IV"/>
</dbReference>
<evidence type="ECO:0000256" key="10">
    <source>
        <dbReference type="ARBA" id="ARBA00023316"/>
    </source>
</evidence>
<feature type="signal peptide" evidence="13">
    <location>
        <begin position="1"/>
        <end position="26"/>
    </location>
</feature>
<dbReference type="PROSITE" id="PS00018">
    <property type="entry name" value="EF_HAND_1"/>
    <property type="match status" value="1"/>
</dbReference>
<dbReference type="Proteomes" id="UP000183190">
    <property type="component" value="Unassembled WGS sequence"/>
</dbReference>
<dbReference type="Gene3D" id="2.160.20.10">
    <property type="entry name" value="Single-stranded right-handed beta-helix, Pectin lyase-like"/>
    <property type="match status" value="1"/>
</dbReference>
<organism evidence="16 17">
    <name type="scientific">Ruminococcus flavefaciens</name>
    <dbReference type="NCBI Taxonomy" id="1265"/>
    <lineage>
        <taxon>Bacteria</taxon>
        <taxon>Bacillati</taxon>
        <taxon>Bacillota</taxon>
        <taxon>Clostridia</taxon>
        <taxon>Eubacteriales</taxon>
        <taxon>Oscillospiraceae</taxon>
        <taxon>Ruminococcus</taxon>
    </lineage>
</organism>
<dbReference type="GO" id="GO:0000272">
    <property type="term" value="P:polysaccharide catabolic process"/>
    <property type="evidence" value="ECO:0007669"/>
    <property type="project" value="UniProtKB-KW"/>
</dbReference>